<keyword evidence="3" id="KW-0342">GTP-binding</keyword>
<dbReference type="InterPro" id="IPR045058">
    <property type="entry name" value="GIMA/IAN/Toc"/>
</dbReference>
<comment type="similarity">
    <text evidence="1">Belongs to the TRAFAC class TrmE-Era-EngA-EngB-Septin-like GTPase superfamily. AIG1/Toc34/Toc159-like paraseptin GTPase family. IAN subfamily.</text>
</comment>
<feature type="region of interest" description="Disordered" evidence="4">
    <location>
        <begin position="240"/>
        <end position="276"/>
    </location>
</feature>
<dbReference type="PROSITE" id="PS51720">
    <property type="entry name" value="G_AIG1"/>
    <property type="match status" value="1"/>
</dbReference>
<evidence type="ECO:0000313" key="7">
    <source>
        <dbReference type="Proteomes" id="UP000752171"/>
    </source>
</evidence>
<dbReference type="Proteomes" id="UP000752171">
    <property type="component" value="Unassembled WGS sequence"/>
</dbReference>
<keyword evidence="2" id="KW-0547">Nucleotide-binding</keyword>
<organism evidence="6 7">
    <name type="scientific">Astyanax mexicanus</name>
    <name type="common">Blind cave fish</name>
    <name type="synonym">Astyanax fasciatus mexicanus</name>
    <dbReference type="NCBI Taxonomy" id="7994"/>
    <lineage>
        <taxon>Eukaryota</taxon>
        <taxon>Metazoa</taxon>
        <taxon>Chordata</taxon>
        <taxon>Craniata</taxon>
        <taxon>Vertebrata</taxon>
        <taxon>Euteleostomi</taxon>
        <taxon>Actinopterygii</taxon>
        <taxon>Neopterygii</taxon>
        <taxon>Teleostei</taxon>
        <taxon>Ostariophysi</taxon>
        <taxon>Characiformes</taxon>
        <taxon>Characoidei</taxon>
        <taxon>Acestrorhamphidae</taxon>
        <taxon>Acestrorhamphinae</taxon>
        <taxon>Astyanax</taxon>
    </lineage>
</organism>
<feature type="domain" description="AIG1-type G" evidence="5">
    <location>
        <begin position="33"/>
        <end position="232"/>
    </location>
</feature>
<dbReference type="InterPro" id="IPR006703">
    <property type="entry name" value="G_AIG1"/>
</dbReference>
<dbReference type="Pfam" id="PF04548">
    <property type="entry name" value="AIG1"/>
    <property type="match status" value="1"/>
</dbReference>
<evidence type="ECO:0000256" key="4">
    <source>
        <dbReference type="SAM" id="MobiDB-lite"/>
    </source>
</evidence>
<reference evidence="6 7" key="1">
    <citation type="submission" date="2021-07" db="EMBL/GenBank/DDBJ databases">
        <authorList>
            <person name="Imarazene B."/>
            <person name="Zahm M."/>
            <person name="Klopp C."/>
            <person name="Cabau C."/>
            <person name="Beille S."/>
            <person name="Jouanno E."/>
            <person name="Castinel A."/>
            <person name="Lluch J."/>
            <person name="Gil L."/>
            <person name="Kuchtly C."/>
            <person name="Lopez Roques C."/>
            <person name="Donnadieu C."/>
            <person name="Parrinello H."/>
            <person name="Journot L."/>
            <person name="Du K."/>
            <person name="Schartl M."/>
            <person name="Retaux S."/>
            <person name="Guiguen Y."/>
        </authorList>
    </citation>
    <scope>NUCLEOTIDE SEQUENCE [LARGE SCALE GENOMIC DNA]</scope>
    <source>
        <strain evidence="6">Pach_M1</strain>
        <tissue evidence="6">Testis</tissue>
    </source>
</reference>
<protein>
    <submittedName>
        <fullName evidence="6">Immune-associated nucleotide-binding protein 5-like</fullName>
    </submittedName>
</protein>
<name>A0A8T2KX44_ASTMX</name>
<evidence type="ECO:0000256" key="3">
    <source>
        <dbReference type="ARBA" id="ARBA00023134"/>
    </source>
</evidence>
<evidence type="ECO:0000313" key="6">
    <source>
        <dbReference type="EMBL" id="KAG9261331.1"/>
    </source>
</evidence>
<accession>A0A8T2KX44</accession>
<dbReference type="PANTHER" id="PTHR10903:SF188">
    <property type="entry name" value="GTPASE IMAP FAMILY MEMBER 2-LIKE-RELATED"/>
    <property type="match status" value="1"/>
</dbReference>
<evidence type="ECO:0000259" key="5">
    <source>
        <dbReference type="PROSITE" id="PS51720"/>
    </source>
</evidence>
<evidence type="ECO:0000256" key="1">
    <source>
        <dbReference type="ARBA" id="ARBA00008535"/>
    </source>
</evidence>
<gene>
    <name evidence="6" type="primary">GIMAP8</name>
    <name evidence="6" type="ORF">AMEX_G26341</name>
</gene>
<comment type="caution">
    <text evidence="6">The sequence shown here is derived from an EMBL/GenBank/DDBJ whole genome shotgun (WGS) entry which is preliminary data.</text>
</comment>
<dbReference type="Gene3D" id="3.40.50.300">
    <property type="entry name" value="P-loop containing nucleotide triphosphate hydrolases"/>
    <property type="match status" value="1"/>
</dbReference>
<dbReference type="SUPFAM" id="SSF52540">
    <property type="entry name" value="P-loop containing nucleoside triphosphate hydrolases"/>
    <property type="match status" value="1"/>
</dbReference>
<dbReference type="GO" id="GO:0005525">
    <property type="term" value="F:GTP binding"/>
    <property type="evidence" value="ECO:0007669"/>
    <property type="project" value="UniProtKB-KW"/>
</dbReference>
<dbReference type="OrthoDB" id="8954335at2759"/>
<evidence type="ECO:0000256" key="2">
    <source>
        <dbReference type="ARBA" id="ARBA00022741"/>
    </source>
</evidence>
<feature type="compositionally biased region" description="Polar residues" evidence="4">
    <location>
        <begin position="249"/>
        <end position="258"/>
    </location>
</feature>
<dbReference type="AlphaFoldDB" id="A0A8T2KX44"/>
<dbReference type="PANTHER" id="PTHR10903">
    <property type="entry name" value="GTPASE, IMAP FAMILY MEMBER-RELATED"/>
    <property type="match status" value="1"/>
</dbReference>
<sequence length="318" mass="35610">MGQAEAKSETRPVVKSRLQRIKKHIRGKSTGKSKVLQLVLVGPQGSGKSSAGNSILGRAAFTTDTRTPTCQTETGEIGSRTLTVVDTPGLTGDLDSDQEVIETISKACQDLLELPIIFLLVVPLGWNAEKSQDGSVPHVLRHALGKVSLDHLMVLVSYTDQDQQDTSENESFLRKGGHLKLTVDQCGGWYHLFNIVHMGGTQFSELLDKLEKMMHKGKKMQEFDADPEEQFKAFSKTPINQREIPKQQGPIQNETPVSATPERKEEAGGMSSVRKNIQKLENQMKREREVEEEHARQRNLEYRAQLLEIREMIVTLKK</sequence>
<dbReference type="InterPro" id="IPR027417">
    <property type="entry name" value="P-loop_NTPase"/>
</dbReference>
<dbReference type="EMBL" id="JAICCE010000023">
    <property type="protein sequence ID" value="KAG9261331.1"/>
    <property type="molecule type" value="Genomic_DNA"/>
</dbReference>
<proteinExistence type="inferred from homology"/>